<name>A0AAV5FHZ2_ELECO</name>
<reference evidence="8" key="1">
    <citation type="journal article" date="2018" name="DNA Res.">
        <title>Multiple hybrid de novo genome assembly of finger millet, an orphan allotetraploid crop.</title>
        <authorList>
            <person name="Hatakeyama M."/>
            <person name="Aluri S."/>
            <person name="Balachadran M.T."/>
            <person name="Sivarajan S.R."/>
            <person name="Patrignani A."/>
            <person name="Gruter S."/>
            <person name="Poveda L."/>
            <person name="Shimizu-Inatsugi R."/>
            <person name="Baeten J."/>
            <person name="Francoijs K.J."/>
            <person name="Nataraja K.N."/>
            <person name="Reddy Y.A.N."/>
            <person name="Phadnis S."/>
            <person name="Ravikumar R.L."/>
            <person name="Schlapbach R."/>
            <person name="Sreeman S.M."/>
            <person name="Shimizu K.K."/>
        </authorList>
    </citation>
    <scope>NUCLEOTIDE SEQUENCE</scope>
</reference>
<feature type="domain" description="WRKY" evidence="6">
    <location>
        <begin position="115"/>
        <end position="157"/>
    </location>
</feature>
<keyword evidence="5" id="KW-0539">Nucleus</keyword>
<evidence type="ECO:0000259" key="6">
    <source>
        <dbReference type="PROSITE" id="PS50811"/>
    </source>
</evidence>
<dbReference type="EMBL" id="BQKI01000085">
    <property type="protein sequence ID" value="GJN34372.1"/>
    <property type="molecule type" value="Genomic_DNA"/>
</dbReference>
<dbReference type="Gene3D" id="2.170.150.80">
    <property type="entry name" value="NAC domain"/>
    <property type="match status" value="1"/>
</dbReference>
<dbReference type="InterPro" id="IPR036093">
    <property type="entry name" value="NAC_dom_sf"/>
</dbReference>
<sequence>METGEPQFYFRPLQKAKDGPAPSGYWRETGSTEYIYSAKRLPIGMKRTMEFYHGSAPSGVKTKWKMEEFTVLQQATAGAVDARLTQRGKMSICQLYIERNIVSAGPDILSELMKTENYRAYYRCTHRHSRGCLATKQVQRTDGDPRLFDVVYVGEHSCGFGKDQTEHSNNQNSLLGGASAAAFTQPQCSMSDVHSHLYTEDELRIDPSL</sequence>
<organism evidence="8 9">
    <name type="scientific">Eleusine coracana subsp. coracana</name>
    <dbReference type="NCBI Taxonomy" id="191504"/>
    <lineage>
        <taxon>Eukaryota</taxon>
        <taxon>Viridiplantae</taxon>
        <taxon>Streptophyta</taxon>
        <taxon>Embryophyta</taxon>
        <taxon>Tracheophyta</taxon>
        <taxon>Spermatophyta</taxon>
        <taxon>Magnoliopsida</taxon>
        <taxon>Liliopsida</taxon>
        <taxon>Poales</taxon>
        <taxon>Poaceae</taxon>
        <taxon>PACMAD clade</taxon>
        <taxon>Chloridoideae</taxon>
        <taxon>Cynodonteae</taxon>
        <taxon>Eleusininae</taxon>
        <taxon>Eleusine</taxon>
    </lineage>
</organism>
<dbReference type="InterPro" id="IPR003657">
    <property type="entry name" value="WRKY_dom"/>
</dbReference>
<evidence type="ECO:0000259" key="7">
    <source>
        <dbReference type="PROSITE" id="PS51005"/>
    </source>
</evidence>
<reference evidence="8" key="2">
    <citation type="submission" date="2021-12" db="EMBL/GenBank/DDBJ databases">
        <title>Resequencing data analysis of finger millet.</title>
        <authorList>
            <person name="Hatakeyama M."/>
            <person name="Aluri S."/>
            <person name="Balachadran M.T."/>
            <person name="Sivarajan S.R."/>
            <person name="Poveda L."/>
            <person name="Shimizu-Inatsugi R."/>
            <person name="Schlapbach R."/>
            <person name="Sreeman S.M."/>
            <person name="Shimizu K.K."/>
        </authorList>
    </citation>
    <scope>NUCLEOTIDE SEQUENCE</scope>
</reference>
<dbReference type="SUPFAM" id="SSF118290">
    <property type="entry name" value="WRKY DNA-binding domain"/>
    <property type="match status" value="1"/>
</dbReference>
<keyword evidence="9" id="KW-1185">Reference proteome</keyword>
<dbReference type="GO" id="GO:0005634">
    <property type="term" value="C:nucleus"/>
    <property type="evidence" value="ECO:0007669"/>
    <property type="project" value="UniProtKB-SubCell"/>
</dbReference>
<dbReference type="Gene3D" id="2.20.25.80">
    <property type="entry name" value="WRKY domain"/>
    <property type="match status" value="1"/>
</dbReference>
<dbReference type="PANTHER" id="PTHR32096:SF151">
    <property type="entry name" value="OS01G0656400 PROTEIN"/>
    <property type="match status" value="1"/>
</dbReference>
<evidence type="ECO:0000313" key="8">
    <source>
        <dbReference type="EMBL" id="GJN34372.1"/>
    </source>
</evidence>
<evidence type="ECO:0008006" key="10">
    <source>
        <dbReference type="Google" id="ProtNLM"/>
    </source>
</evidence>
<comment type="subcellular location">
    <subcellularLocation>
        <location evidence="1">Nucleus</location>
    </subcellularLocation>
</comment>
<dbReference type="PROSITE" id="PS51005">
    <property type="entry name" value="NAC"/>
    <property type="match status" value="1"/>
</dbReference>
<dbReference type="Pfam" id="PF03106">
    <property type="entry name" value="WRKY"/>
    <property type="match status" value="1"/>
</dbReference>
<dbReference type="SMART" id="SM00774">
    <property type="entry name" value="WRKY"/>
    <property type="match status" value="1"/>
</dbReference>
<dbReference type="PANTHER" id="PTHR32096">
    <property type="entry name" value="WRKY TRANSCRIPTION FACTOR 30-RELATED-RELATED"/>
    <property type="match status" value="1"/>
</dbReference>
<comment type="caution">
    <text evidence="8">The sequence shown here is derived from an EMBL/GenBank/DDBJ whole genome shotgun (WGS) entry which is preliminary data.</text>
</comment>
<evidence type="ECO:0000256" key="4">
    <source>
        <dbReference type="ARBA" id="ARBA00023163"/>
    </source>
</evidence>
<keyword evidence="3" id="KW-0238">DNA-binding</keyword>
<keyword evidence="4" id="KW-0804">Transcription</keyword>
<gene>
    <name evidence="8" type="primary">gb23026</name>
    <name evidence="8" type="ORF">PR202_gb23026</name>
</gene>
<dbReference type="Pfam" id="PF02365">
    <property type="entry name" value="NAM"/>
    <property type="match status" value="1"/>
</dbReference>
<dbReference type="InterPro" id="IPR036576">
    <property type="entry name" value="WRKY_dom_sf"/>
</dbReference>
<dbReference type="PROSITE" id="PS50811">
    <property type="entry name" value="WRKY"/>
    <property type="match status" value="1"/>
</dbReference>
<dbReference type="GO" id="GO:0003700">
    <property type="term" value="F:DNA-binding transcription factor activity"/>
    <property type="evidence" value="ECO:0007669"/>
    <property type="project" value="InterPro"/>
</dbReference>
<proteinExistence type="predicted"/>
<dbReference type="InterPro" id="IPR003441">
    <property type="entry name" value="NAC-dom"/>
</dbReference>
<protein>
    <recommendedName>
        <fullName evidence="10">WRKY domain-containing protein</fullName>
    </recommendedName>
</protein>
<evidence type="ECO:0000313" key="9">
    <source>
        <dbReference type="Proteomes" id="UP001054889"/>
    </source>
</evidence>
<dbReference type="SUPFAM" id="SSF101941">
    <property type="entry name" value="NAC domain"/>
    <property type="match status" value="1"/>
</dbReference>
<evidence type="ECO:0000256" key="5">
    <source>
        <dbReference type="ARBA" id="ARBA00023242"/>
    </source>
</evidence>
<feature type="domain" description="NAC" evidence="7">
    <location>
        <begin position="1"/>
        <end position="98"/>
    </location>
</feature>
<evidence type="ECO:0000256" key="1">
    <source>
        <dbReference type="ARBA" id="ARBA00004123"/>
    </source>
</evidence>
<accession>A0AAV5FHZ2</accession>
<evidence type="ECO:0000256" key="2">
    <source>
        <dbReference type="ARBA" id="ARBA00023015"/>
    </source>
</evidence>
<evidence type="ECO:0000256" key="3">
    <source>
        <dbReference type="ARBA" id="ARBA00023125"/>
    </source>
</evidence>
<keyword evidence="2" id="KW-0805">Transcription regulation</keyword>
<dbReference type="InterPro" id="IPR044810">
    <property type="entry name" value="WRKY_plant"/>
</dbReference>
<dbReference type="AlphaFoldDB" id="A0AAV5FHZ2"/>
<dbReference type="GO" id="GO:0000976">
    <property type="term" value="F:transcription cis-regulatory region binding"/>
    <property type="evidence" value="ECO:0007669"/>
    <property type="project" value="TreeGrafter"/>
</dbReference>
<dbReference type="Proteomes" id="UP001054889">
    <property type="component" value="Unassembled WGS sequence"/>
</dbReference>